<dbReference type="GO" id="GO:0051310">
    <property type="term" value="P:metaphase chromosome alignment"/>
    <property type="evidence" value="ECO:0007669"/>
    <property type="project" value="TreeGrafter"/>
</dbReference>
<dbReference type="GO" id="GO:0000278">
    <property type="term" value="P:mitotic cell cycle"/>
    <property type="evidence" value="ECO:0007669"/>
    <property type="project" value="TreeGrafter"/>
</dbReference>
<feature type="coiled-coil region" evidence="1">
    <location>
        <begin position="610"/>
        <end position="637"/>
    </location>
</feature>
<gene>
    <name evidence="4" type="ORF">KC01_LOCUS39812</name>
</gene>
<dbReference type="PANTHER" id="PTHR18874">
    <property type="entry name" value="CMF/LEK/CENP CELL DIVISION-RELATED"/>
    <property type="match status" value="1"/>
</dbReference>
<feature type="compositionally biased region" description="Basic and acidic residues" evidence="2">
    <location>
        <begin position="47"/>
        <end position="59"/>
    </location>
</feature>
<feature type="compositionally biased region" description="Basic and acidic residues" evidence="2">
    <location>
        <begin position="703"/>
        <end position="713"/>
    </location>
</feature>
<proteinExistence type="predicted"/>
<dbReference type="GO" id="GO:0010389">
    <property type="term" value="P:regulation of G2/M transition of mitotic cell cycle"/>
    <property type="evidence" value="ECO:0007669"/>
    <property type="project" value="TreeGrafter"/>
</dbReference>
<dbReference type="EMBL" id="OZ035830">
    <property type="protein sequence ID" value="CAL1613635.1"/>
    <property type="molecule type" value="Genomic_DNA"/>
</dbReference>
<feature type="compositionally biased region" description="Basic and acidic residues" evidence="2">
    <location>
        <begin position="720"/>
        <end position="740"/>
    </location>
</feature>
<dbReference type="GO" id="GO:0005634">
    <property type="term" value="C:nucleus"/>
    <property type="evidence" value="ECO:0007669"/>
    <property type="project" value="TreeGrafter"/>
</dbReference>
<feature type="compositionally biased region" description="Basic and acidic residues" evidence="2">
    <location>
        <begin position="245"/>
        <end position="289"/>
    </location>
</feature>
<feature type="compositionally biased region" description="Basic and acidic residues" evidence="2">
    <location>
        <begin position="160"/>
        <end position="173"/>
    </location>
</feature>
<feature type="compositionally biased region" description="Polar residues" evidence="2">
    <location>
        <begin position="216"/>
        <end position="225"/>
    </location>
</feature>
<feature type="compositionally biased region" description="Basic and acidic residues" evidence="2">
    <location>
        <begin position="228"/>
        <end position="238"/>
    </location>
</feature>
<protein>
    <recommendedName>
        <fullName evidence="3">Kinetochore protein Cenp-F/LEK1 Rb protein-binding domain-containing protein</fullName>
    </recommendedName>
</protein>
<evidence type="ECO:0000259" key="3">
    <source>
        <dbReference type="Pfam" id="PF10490"/>
    </source>
</evidence>
<accession>A0AAV2MJQ8</accession>
<dbReference type="AlphaFoldDB" id="A0AAV2MJQ8"/>
<dbReference type="GO" id="GO:0008017">
    <property type="term" value="F:microtubule binding"/>
    <property type="evidence" value="ECO:0007669"/>
    <property type="project" value="InterPro"/>
</dbReference>
<feature type="compositionally biased region" description="Basic and acidic residues" evidence="2">
    <location>
        <begin position="754"/>
        <end position="764"/>
    </location>
</feature>
<feature type="compositionally biased region" description="Polar residues" evidence="2">
    <location>
        <begin position="290"/>
        <end position="303"/>
    </location>
</feature>
<evidence type="ECO:0000313" key="4">
    <source>
        <dbReference type="EMBL" id="CAL1613635.1"/>
    </source>
</evidence>
<feature type="region of interest" description="Disordered" evidence="2">
    <location>
        <begin position="703"/>
        <end position="764"/>
    </location>
</feature>
<feature type="domain" description="Kinetochore protein Cenp-F/LEK1 Rb protein-binding" evidence="3">
    <location>
        <begin position="809"/>
        <end position="841"/>
    </location>
</feature>
<feature type="region of interest" description="Disordered" evidence="2">
    <location>
        <begin position="1"/>
        <end position="59"/>
    </location>
</feature>
<dbReference type="GO" id="GO:0070840">
    <property type="term" value="F:dynein complex binding"/>
    <property type="evidence" value="ECO:0007669"/>
    <property type="project" value="TreeGrafter"/>
</dbReference>
<feature type="coiled-coil region" evidence="1">
    <location>
        <begin position="531"/>
        <end position="558"/>
    </location>
</feature>
<organism evidence="4 5">
    <name type="scientific">Knipowitschia caucasica</name>
    <name type="common">Caucasian dwarf goby</name>
    <name type="synonym">Pomatoschistus caucasicus</name>
    <dbReference type="NCBI Taxonomy" id="637954"/>
    <lineage>
        <taxon>Eukaryota</taxon>
        <taxon>Metazoa</taxon>
        <taxon>Chordata</taxon>
        <taxon>Craniata</taxon>
        <taxon>Vertebrata</taxon>
        <taxon>Euteleostomi</taxon>
        <taxon>Actinopterygii</taxon>
        <taxon>Neopterygii</taxon>
        <taxon>Teleostei</taxon>
        <taxon>Neoteleostei</taxon>
        <taxon>Acanthomorphata</taxon>
        <taxon>Gobiaria</taxon>
        <taxon>Gobiiformes</taxon>
        <taxon>Gobioidei</taxon>
        <taxon>Gobiidae</taxon>
        <taxon>Gobiinae</taxon>
        <taxon>Knipowitschia</taxon>
    </lineage>
</organism>
<dbReference type="PANTHER" id="PTHR18874:SF10">
    <property type="entry name" value="CENTROMERE PROTEIN F"/>
    <property type="match status" value="1"/>
</dbReference>
<feature type="region of interest" description="Disordered" evidence="2">
    <location>
        <begin position="216"/>
        <end position="303"/>
    </location>
</feature>
<feature type="compositionally biased region" description="Basic and acidic residues" evidence="2">
    <location>
        <begin position="21"/>
        <end position="32"/>
    </location>
</feature>
<evidence type="ECO:0000256" key="1">
    <source>
        <dbReference type="SAM" id="Coils"/>
    </source>
</evidence>
<feature type="coiled-coil region" evidence="1">
    <location>
        <begin position="303"/>
        <end position="475"/>
    </location>
</feature>
<evidence type="ECO:0000256" key="2">
    <source>
        <dbReference type="SAM" id="MobiDB-lite"/>
    </source>
</evidence>
<dbReference type="GO" id="GO:0000922">
    <property type="term" value="C:spindle pole"/>
    <property type="evidence" value="ECO:0007669"/>
    <property type="project" value="TreeGrafter"/>
</dbReference>
<evidence type="ECO:0000313" key="5">
    <source>
        <dbReference type="Proteomes" id="UP001497482"/>
    </source>
</evidence>
<reference evidence="4 5" key="1">
    <citation type="submission" date="2024-04" db="EMBL/GenBank/DDBJ databases">
        <authorList>
            <person name="Waldvogel A.-M."/>
            <person name="Schoenle A."/>
        </authorList>
    </citation>
    <scope>NUCLEOTIDE SEQUENCE [LARGE SCALE GENOMIC DNA]</scope>
</reference>
<feature type="compositionally biased region" description="Polar residues" evidence="2">
    <location>
        <begin position="33"/>
        <end position="45"/>
    </location>
</feature>
<dbReference type="InterPro" id="IPR043513">
    <property type="entry name" value="Cenp-F"/>
</dbReference>
<dbReference type="InterPro" id="IPR018302">
    <property type="entry name" value="CenpF/LEK1_Rb-prot-bd"/>
</dbReference>
<dbReference type="GO" id="GO:0000775">
    <property type="term" value="C:chromosome, centromeric region"/>
    <property type="evidence" value="ECO:0007669"/>
    <property type="project" value="InterPro"/>
</dbReference>
<dbReference type="Pfam" id="PF10490">
    <property type="entry name" value="CENP-F_C_Rb_bdg"/>
    <property type="match status" value="1"/>
</dbReference>
<keyword evidence="5" id="KW-1185">Reference proteome</keyword>
<dbReference type="Proteomes" id="UP001497482">
    <property type="component" value="Chromosome 8"/>
</dbReference>
<name>A0AAV2MJQ8_KNICA</name>
<feature type="region of interest" description="Disordered" evidence="2">
    <location>
        <begin position="154"/>
        <end position="173"/>
    </location>
</feature>
<keyword evidence="1" id="KW-0175">Coiled coil</keyword>
<sequence>MVTGSNRHHLIDTGRASTAEQKAKHVQEELKCQRQNAESSRVQHQQRTKELEKQHQRDLQEFQKERQFMERQHQQDINKLNQELSQARAQHNVLQAQLEKRTPLLLTHHCGQFVPSGNVKRQRSLYINKVCQKKEAQAQAKIVEASREAEALTASLKQSQKKEKSLEDDGRRLTEERDHARCLLRELQEQKAAITPIQPLQICAPVQTFSNASLYQTRKPSPTHTAKQKGEEVNRPLEIKVPYPTDREPGEGIDSEHLSDNLFIKSEDLQREECESQTKREDVFEDVQRHSSQTISQGSPSKQKNLLAENAALHSELKDTQEELQKRLDDLETQRRAETEARTRLKLLSRKNASQVTEKEEQYKECKSQLEKERSEVERLKKALAASETLTTREGEKCDENNTVLQDKADEMIELNMELKKQLSEVKAQLVLEREERKQHKAEIMNKESADMEKIQGLQSEIEQLKASLNDSSQMVKGPGATNSPVTYLCLREDEDSDAVDNKPETLSSCMGNSQQNAMSLSQVLSLQKQNSLEKERAHEYQIKLEILQNQVTQQTQQLTMAFEMQSKHISGLLTLKEQMPTVLCDVSVQTCTEAQQSGKEPGSQQLDQISHLQQQVVALQAKLQVLCEENQQKTEELAVWRLCSEPCALTESQPVTLLREDEILLSCSSNKLQGRTLFSRFQTNQISEMKALHPFSILQEHNKNNSQSDKENTAPAPENQRDDGKSLCRGLEPFEDRVKSVGSQTEPELQPHAQEEVTELEKEPASAAAAVHCSKDAISTAAFPISADPATLAERIRRSRAQLSAAFDDTEYEPYGLPEVVMKGFADIPTGPSCPYIVRRGLLGTAAVPVFPKNMTDAEETD</sequence>